<evidence type="ECO:0000313" key="4">
    <source>
        <dbReference type="EMBL" id="MFH4976982.1"/>
    </source>
</evidence>
<dbReference type="AlphaFoldDB" id="A0ABD6EJW1"/>
<feature type="domain" description="Peptidase M13 N-terminal" evidence="3">
    <location>
        <begin position="109"/>
        <end position="145"/>
    </location>
</feature>
<protein>
    <recommendedName>
        <fullName evidence="3">Peptidase M13 N-terminal domain-containing protein</fullName>
    </recommendedName>
</protein>
<evidence type="ECO:0000256" key="2">
    <source>
        <dbReference type="SAM" id="SignalP"/>
    </source>
</evidence>
<name>A0ABD6EJW1_9BILA</name>
<accession>A0ABD6EJW1</accession>
<dbReference type="SUPFAM" id="SSF55486">
    <property type="entry name" value="Metalloproteases ('zincins'), catalytic domain"/>
    <property type="match status" value="1"/>
</dbReference>
<dbReference type="Pfam" id="PF05649">
    <property type="entry name" value="Peptidase_M13_N"/>
    <property type="match status" value="1"/>
</dbReference>
<dbReference type="Proteomes" id="UP001608902">
    <property type="component" value="Unassembled WGS sequence"/>
</dbReference>
<feature type="signal peptide" evidence="2">
    <location>
        <begin position="1"/>
        <end position="23"/>
    </location>
</feature>
<keyword evidence="2" id="KW-0732">Signal</keyword>
<evidence type="ECO:0000313" key="5">
    <source>
        <dbReference type="Proteomes" id="UP001608902"/>
    </source>
</evidence>
<evidence type="ECO:0000256" key="1">
    <source>
        <dbReference type="ARBA" id="ARBA00007357"/>
    </source>
</evidence>
<reference evidence="4 5" key="1">
    <citation type="submission" date="2024-08" db="EMBL/GenBank/DDBJ databases">
        <title>Gnathostoma spinigerum genome.</title>
        <authorList>
            <person name="Gonzalez-Bertolin B."/>
            <person name="Monzon S."/>
            <person name="Zaballos A."/>
            <person name="Jimenez P."/>
            <person name="Dekumyoy P."/>
            <person name="Varona S."/>
            <person name="Cuesta I."/>
            <person name="Sumanam S."/>
            <person name="Adisakwattana P."/>
            <person name="Gasser R.B."/>
            <person name="Hernandez-Gonzalez A."/>
            <person name="Young N.D."/>
            <person name="Perteguer M.J."/>
        </authorList>
    </citation>
    <scope>NUCLEOTIDE SEQUENCE [LARGE SCALE GENOMIC DNA]</scope>
    <source>
        <strain evidence="4">AL3</strain>
        <tissue evidence="4">Liver</tissue>
    </source>
</reference>
<dbReference type="EMBL" id="JBGFUD010001972">
    <property type="protein sequence ID" value="MFH4976982.1"/>
    <property type="molecule type" value="Genomic_DNA"/>
</dbReference>
<organism evidence="4 5">
    <name type="scientific">Gnathostoma spinigerum</name>
    <dbReference type="NCBI Taxonomy" id="75299"/>
    <lineage>
        <taxon>Eukaryota</taxon>
        <taxon>Metazoa</taxon>
        <taxon>Ecdysozoa</taxon>
        <taxon>Nematoda</taxon>
        <taxon>Chromadorea</taxon>
        <taxon>Rhabditida</taxon>
        <taxon>Spirurina</taxon>
        <taxon>Gnathostomatomorpha</taxon>
        <taxon>Gnathostomatoidea</taxon>
        <taxon>Gnathostomatidae</taxon>
        <taxon>Gnathostoma</taxon>
    </lineage>
</organism>
<evidence type="ECO:0000259" key="3">
    <source>
        <dbReference type="Pfam" id="PF05649"/>
    </source>
</evidence>
<keyword evidence="5" id="KW-1185">Reference proteome</keyword>
<dbReference type="InterPro" id="IPR024079">
    <property type="entry name" value="MetalloPept_cat_dom_sf"/>
</dbReference>
<dbReference type="InterPro" id="IPR042089">
    <property type="entry name" value="Peptidase_M13_dom_2"/>
</dbReference>
<dbReference type="InterPro" id="IPR000718">
    <property type="entry name" value="Peptidase_M13"/>
</dbReference>
<comment type="similarity">
    <text evidence="1">Belongs to the peptidase M13 family.</text>
</comment>
<feature type="chain" id="PRO_5044807616" description="Peptidase M13 N-terminal domain-containing protein" evidence="2">
    <location>
        <begin position="24"/>
        <end position="152"/>
    </location>
</feature>
<comment type="caution">
    <text evidence="4">The sequence shown here is derived from an EMBL/GenBank/DDBJ whole genome shotgun (WGS) entry which is preliminary data.</text>
</comment>
<dbReference type="PROSITE" id="PS51885">
    <property type="entry name" value="NEPRILYSIN"/>
    <property type="match status" value="1"/>
</dbReference>
<dbReference type="Gene3D" id="1.10.1380.10">
    <property type="entry name" value="Neutral endopeptidase , domain2"/>
    <property type="match status" value="1"/>
</dbReference>
<dbReference type="Gene3D" id="3.40.390.10">
    <property type="entry name" value="Collagenase (Catalytic Domain)"/>
    <property type="match status" value="1"/>
</dbReference>
<proteinExistence type="inferred from homology"/>
<gene>
    <name evidence="4" type="ORF">AB6A40_003691</name>
</gene>
<dbReference type="InterPro" id="IPR008753">
    <property type="entry name" value="Peptidase_M13_N"/>
</dbReference>
<sequence length="152" mass="17170">MFPQPLFLNKFATNLLFMACASSVQLLLETGQEAFELNSVNNITIYKDDTTKVQVDGMDLLMLLNSSILSITSPNNVGETANSTVGYSSIYELVDYPELVRSINESLDPCDDFYEYVCYGWMQDHEIATYEVTVSQFTITHSSVLQRFKCKS</sequence>